<dbReference type="GO" id="GO:0031267">
    <property type="term" value="F:small GTPase binding"/>
    <property type="evidence" value="ECO:0007669"/>
    <property type="project" value="TreeGrafter"/>
</dbReference>
<evidence type="ECO:0000256" key="1">
    <source>
        <dbReference type="ARBA" id="ARBA00022658"/>
    </source>
</evidence>
<dbReference type="Gene3D" id="1.25.40.410">
    <property type="match status" value="1"/>
</dbReference>
<feature type="domain" description="DOCKER" evidence="3">
    <location>
        <begin position="1"/>
        <end position="285"/>
    </location>
</feature>
<dbReference type="Proteomes" id="UP000663844">
    <property type="component" value="Unassembled WGS sequence"/>
</dbReference>
<dbReference type="GO" id="GO:0007520">
    <property type="term" value="P:myoblast fusion"/>
    <property type="evidence" value="ECO:0007669"/>
    <property type="project" value="TreeGrafter"/>
</dbReference>
<evidence type="ECO:0000259" key="3">
    <source>
        <dbReference type="PROSITE" id="PS51651"/>
    </source>
</evidence>
<keyword evidence="1" id="KW-0344">Guanine-nucleotide releasing factor</keyword>
<dbReference type="Pfam" id="PF06920">
    <property type="entry name" value="DHR-2_Lobe_A"/>
    <property type="match status" value="1"/>
</dbReference>
<gene>
    <name evidence="4" type="ORF">OXD698_LOCUS37479</name>
</gene>
<evidence type="ECO:0000313" key="5">
    <source>
        <dbReference type="Proteomes" id="UP000663844"/>
    </source>
</evidence>
<dbReference type="GO" id="GO:0005085">
    <property type="term" value="F:guanyl-nucleotide exchange factor activity"/>
    <property type="evidence" value="ECO:0007669"/>
    <property type="project" value="UniProtKB-KW"/>
</dbReference>
<organism evidence="4 5">
    <name type="scientific">Adineta steineri</name>
    <dbReference type="NCBI Taxonomy" id="433720"/>
    <lineage>
        <taxon>Eukaryota</taxon>
        <taxon>Metazoa</taxon>
        <taxon>Spiralia</taxon>
        <taxon>Gnathifera</taxon>
        <taxon>Rotifera</taxon>
        <taxon>Eurotatoria</taxon>
        <taxon>Bdelloidea</taxon>
        <taxon>Adinetida</taxon>
        <taxon>Adinetidae</taxon>
        <taxon>Adineta</taxon>
    </lineage>
</organism>
<dbReference type="EMBL" id="CAJOAZ010006618">
    <property type="protein sequence ID" value="CAF4139840.1"/>
    <property type="molecule type" value="Genomic_DNA"/>
</dbReference>
<dbReference type="PANTHER" id="PTHR45653">
    <property type="entry name" value="DEDICATOR OF CYTOKINESIS"/>
    <property type="match status" value="1"/>
</dbReference>
<sequence length="285" mass="34075">MYVKYIYQLYEMNVRLQNKIEAGHTLMLHAKLLDWDPDKNLEEVHLKYSRIHQTVKTHDQLKKQLLSDIIQLFDEGDAWEKVIKVCKELQIQYEQSFEYDNLTRLYVHIMDASKQRFEQEYFRIGCYGIVLHDFLQNQVFVYRSEPGQRLSDVREKLQTIFPHSILLDPTTNIEEHHRRSISQYVQVQVVQPISDEKARFGNRNIPEAILQYYRSNEIRRFTYTRLFVHEDDRDATSDIAQFSAEKYEFSTALLLPNTTRWVPAGSSTKVTYNFIFINLIEFNVF</sequence>
<comment type="similarity">
    <text evidence="2">Belongs to the DOCK family.</text>
</comment>
<proteinExistence type="inferred from homology"/>
<evidence type="ECO:0000313" key="4">
    <source>
        <dbReference type="EMBL" id="CAF4139840.1"/>
    </source>
</evidence>
<dbReference type="InterPro" id="IPR043161">
    <property type="entry name" value="DOCK_C_lobe_A"/>
</dbReference>
<accession>A0A819XEM5</accession>
<dbReference type="PANTHER" id="PTHR45653:SF10">
    <property type="entry name" value="MYOBLAST CITY, ISOFORM B"/>
    <property type="match status" value="1"/>
</dbReference>
<dbReference type="GO" id="GO:0005886">
    <property type="term" value="C:plasma membrane"/>
    <property type="evidence" value="ECO:0007669"/>
    <property type="project" value="TreeGrafter"/>
</dbReference>
<dbReference type="GO" id="GO:0005737">
    <property type="term" value="C:cytoplasm"/>
    <property type="evidence" value="ECO:0007669"/>
    <property type="project" value="TreeGrafter"/>
</dbReference>
<dbReference type="PROSITE" id="PS51651">
    <property type="entry name" value="DOCKER"/>
    <property type="match status" value="1"/>
</dbReference>
<dbReference type="AlphaFoldDB" id="A0A819XEM5"/>
<comment type="caution">
    <text evidence="4">The sequence shown here is derived from an EMBL/GenBank/DDBJ whole genome shotgun (WGS) entry which is preliminary data.</text>
</comment>
<dbReference type="InterPro" id="IPR027357">
    <property type="entry name" value="DOCKER_dom"/>
</dbReference>
<dbReference type="InterPro" id="IPR026791">
    <property type="entry name" value="DOCK"/>
</dbReference>
<dbReference type="GO" id="GO:0016477">
    <property type="term" value="P:cell migration"/>
    <property type="evidence" value="ECO:0007669"/>
    <property type="project" value="TreeGrafter"/>
</dbReference>
<reference evidence="4" key="1">
    <citation type="submission" date="2021-02" db="EMBL/GenBank/DDBJ databases">
        <authorList>
            <person name="Nowell W R."/>
        </authorList>
    </citation>
    <scope>NUCLEOTIDE SEQUENCE</scope>
</reference>
<protein>
    <recommendedName>
        <fullName evidence="3">DOCKER domain-containing protein</fullName>
    </recommendedName>
</protein>
<dbReference type="GO" id="GO:0007264">
    <property type="term" value="P:small GTPase-mediated signal transduction"/>
    <property type="evidence" value="ECO:0007669"/>
    <property type="project" value="InterPro"/>
</dbReference>
<dbReference type="InterPro" id="IPR046769">
    <property type="entry name" value="DOCKER_Lobe_A"/>
</dbReference>
<name>A0A819XEM5_9BILA</name>
<evidence type="ECO:0000256" key="2">
    <source>
        <dbReference type="PROSITE-ProRule" id="PRU00984"/>
    </source>
</evidence>